<dbReference type="EMBL" id="CP014245">
    <property type="protein sequence ID" value="AMD21345.1"/>
    <property type="molecule type" value="Genomic_DNA"/>
</dbReference>
<dbReference type="GO" id="GO:0005829">
    <property type="term" value="C:cytosol"/>
    <property type="evidence" value="ECO:0007669"/>
    <property type="project" value="TreeGrafter"/>
</dbReference>
<feature type="region of interest" description="Disordered" evidence="1">
    <location>
        <begin position="310"/>
        <end position="353"/>
    </location>
</feature>
<evidence type="ECO:0000313" key="3">
    <source>
        <dbReference type="EMBL" id="AMD21345.1"/>
    </source>
</evidence>
<accession>A0A109UZF2</accession>
<evidence type="ECO:0000256" key="1">
    <source>
        <dbReference type="SAM" id="MobiDB-lite"/>
    </source>
</evidence>
<dbReference type="PANTHER" id="PTHR18063">
    <property type="entry name" value="NF-E2 INDUCIBLE PROTEIN"/>
    <property type="match status" value="1"/>
</dbReference>
<dbReference type="GO" id="GO:0016807">
    <property type="term" value="F:cysteine-type carboxypeptidase activity"/>
    <property type="evidence" value="ECO:0007669"/>
    <property type="project" value="TreeGrafter"/>
</dbReference>
<feature type="domain" description="MINDY deubiquitinase" evidence="2">
    <location>
        <begin position="4"/>
        <end position="260"/>
    </location>
</feature>
<dbReference type="AlphaFoldDB" id="A0A109UZF2"/>
<evidence type="ECO:0000313" key="4">
    <source>
        <dbReference type="Proteomes" id="UP000243052"/>
    </source>
</evidence>
<protein>
    <submittedName>
        <fullName evidence="3">HER066Wp</fullName>
    </submittedName>
</protein>
<reference evidence="3 4" key="1">
    <citation type="submission" date="2016-01" db="EMBL/GenBank/DDBJ databases">
        <title>Genome sequence of the yeast Holleya sinecauda.</title>
        <authorList>
            <person name="Dietrich F.S."/>
        </authorList>
    </citation>
    <scope>NUCLEOTIDE SEQUENCE [LARGE SCALE GENOMIC DNA]</scope>
    <source>
        <strain evidence="3 4">ATCC 58844</strain>
    </source>
</reference>
<proteinExistence type="predicted"/>
<feature type="region of interest" description="Disordered" evidence="1">
    <location>
        <begin position="263"/>
        <end position="289"/>
    </location>
</feature>
<dbReference type="GO" id="GO:0071944">
    <property type="term" value="C:cell periphery"/>
    <property type="evidence" value="ECO:0007669"/>
    <property type="project" value="TreeGrafter"/>
</dbReference>
<dbReference type="STRING" id="45286.A0A109UZF2"/>
<dbReference type="RefSeq" id="XP_017988341.1">
    <property type="nucleotide sequence ID" value="XM_018132852.1"/>
</dbReference>
<dbReference type="Proteomes" id="UP000243052">
    <property type="component" value="Chromosome v"/>
</dbReference>
<dbReference type="InterPro" id="IPR033979">
    <property type="entry name" value="MINDY_domain"/>
</dbReference>
<sequence length="353" mass="40042">MNLEFETKNVVTRGTRLPILLQNENGPCALIALANVLLLSPKYASKASNLIRLVQKPTVTLHDLVTSLANIAVQNSTSAYSDTDKLLKLLPQLHTGLPVDPAFDGTFRDTPEMALFRLFNVKLVHGWLVDPDQFPNDYERISPYSYDDAQKTLVLVAEFQEDPQSTQPNKQLLNDAAMLCAFLEESATQLTTYGLQHLKKLMQDDCYAILFRNNHFATIYKHNGVLFTLVTDLGYKYRSDIVWQSLDFVDGYRDEFYTGDLTPAPMEHSNDRNDAMFPSNIDNNGPQNASLEQAKDASFLTDEELARMMQQEEDRRYAKAMQKSYEKSHTSKKHDLKSQSANSNCTKIPKKKT</sequence>
<feature type="compositionally biased region" description="Polar residues" evidence="1">
    <location>
        <begin position="280"/>
        <end position="289"/>
    </location>
</feature>
<evidence type="ECO:0000259" key="2">
    <source>
        <dbReference type="Pfam" id="PF04424"/>
    </source>
</evidence>
<dbReference type="InterPro" id="IPR007518">
    <property type="entry name" value="MINDY"/>
</dbReference>
<organism evidence="3 4">
    <name type="scientific">Eremothecium sinecaudum</name>
    <dbReference type="NCBI Taxonomy" id="45286"/>
    <lineage>
        <taxon>Eukaryota</taxon>
        <taxon>Fungi</taxon>
        <taxon>Dikarya</taxon>
        <taxon>Ascomycota</taxon>
        <taxon>Saccharomycotina</taxon>
        <taxon>Saccharomycetes</taxon>
        <taxon>Saccharomycetales</taxon>
        <taxon>Saccharomycetaceae</taxon>
        <taxon>Eremothecium</taxon>
    </lineage>
</organism>
<dbReference type="OrthoDB" id="10261212at2759"/>
<gene>
    <name evidence="3" type="ORF">AW171_hschr53293</name>
</gene>
<dbReference type="GO" id="GO:0071108">
    <property type="term" value="P:protein K48-linked deubiquitination"/>
    <property type="evidence" value="ECO:0007669"/>
    <property type="project" value="TreeGrafter"/>
</dbReference>
<dbReference type="PANTHER" id="PTHR18063:SF6">
    <property type="entry name" value="UBIQUITIN CARBOXYL-TERMINAL HYDROLASE"/>
    <property type="match status" value="1"/>
</dbReference>
<dbReference type="GO" id="GO:1990380">
    <property type="term" value="F:K48-linked deubiquitinase activity"/>
    <property type="evidence" value="ECO:0007669"/>
    <property type="project" value="InterPro"/>
</dbReference>
<dbReference type="Pfam" id="PF04424">
    <property type="entry name" value="MINDY_DUB"/>
    <property type="match status" value="1"/>
</dbReference>
<dbReference type="GO" id="GO:0004843">
    <property type="term" value="F:cysteine-type deubiquitinase activity"/>
    <property type="evidence" value="ECO:0007669"/>
    <property type="project" value="InterPro"/>
</dbReference>
<name>A0A109UZF2_9SACH</name>
<dbReference type="GeneID" id="28724632"/>
<keyword evidence="4" id="KW-1185">Reference proteome</keyword>